<dbReference type="GO" id="GO:0045295">
    <property type="term" value="F:gamma-catenin binding"/>
    <property type="evidence" value="ECO:0007669"/>
    <property type="project" value="TreeGrafter"/>
</dbReference>
<dbReference type="Pfam" id="PF05924">
    <property type="entry name" value="SAMP"/>
    <property type="match status" value="1"/>
</dbReference>
<dbReference type="GO" id="GO:0001708">
    <property type="term" value="P:cell fate specification"/>
    <property type="evidence" value="ECO:0007669"/>
    <property type="project" value="TreeGrafter"/>
</dbReference>
<feature type="compositionally biased region" description="Polar residues" evidence="3">
    <location>
        <begin position="1537"/>
        <end position="1572"/>
    </location>
</feature>
<feature type="compositionally biased region" description="Low complexity" evidence="3">
    <location>
        <begin position="970"/>
        <end position="980"/>
    </location>
</feature>
<dbReference type="GO" id="GO:0007026">
    <property type="term" value="P:negative regulation of microtubule depolymerization"/>
    <property type="evidence" value="ECO:0007669"/>
    <property type="project" value="TreeGrafter"/>
</dbReference>
<evidence type="ECO:0000313" key="5">
    <source>
        <dbReference type="Proteomes" id="UP000278807"/>
    </source>
</evidence>
<feature type="compositionally biased region" description="Polar residues" evidence="3">
    <location>
        <begin position="1426"/>
        <end position="1470"/>
    </location>
</feature>
<dbReference type="Proteomes" id="UP000278807">
    <property type="component" value="Unassembled WGS sequence"/>
</dbReference>
<evidence type="ECO:0000256" key="1">
    <source>
        <dbReference type="ARBA" id="ARBA00009051"/>
    </source>
</evidence>
<feature type="compositionally biased region" description="Polar residues" evidence="3">
    <location>
        <begin position="1066"/>
        <end position="1100"/>
    </location>
</feature>
<dbReference type="SUPFAM" id="SSF48371">
    <property type="entry name" value="ARM repeat"/>
    <property type="match status" value="1"/>
</dbReference>
<feature type="compositionally biased region" description="Polar residues" evidence="3">
    <location>
        <begin position="1279"/>
        <end position="1291"/>
    </location>
</feature>
<feature type="compositionally biased region" description="Low complexity" evidence="3">
    <location>
        <begin position="1012"/>
        <end position="1025"/>
    </location>
</feature>
<dbReference type="GO" id="GO:0005881">
    <property type="term" value="C:cytoplasmic microtubule"/>
    <property type="evidence" value="ECO:0007669"/>
    <property type="project" value="TreeGrafter"/>
</dbReference>
<feature type="compositionally biased region" description="Polar residues" evidence="3">
    <location>
        <begin position="1609"/>
        <end position="1618"/>
    </location>
</feature>
<dbReference type="EMBL" id="UZAE01000126">
    <property type="protein sequence ID" value="VDN96323.1"/>
    <property type="molecule type" value="Genomic_DNA"/>
</dbReference>
<feature type="compositionally biased region" description="Pro residues" evidence="3">
    <location>
        <begin position="1241"/>
        <end position="1254"/>
    </location>
</feature>
<feature type="region of interest" description="Disordered" evidence="3">
    <location>
        <begin position="1515"/>
        <end position="1665"/>
    </location>
</feature>
<dbReference type="InterPro" id="IPR000225">
    <property type="entry name" value="Armadillo"/>
</dbReference>
<keyword evidence="2" id="KW-0879">Wnt signaling pathway</keyword>
<dbReference type="OrthoDB" id="5918429at2759"/>
<dbReference type="InterPro" id="IPR009224">
    <property type="entry name" value="SAMP"/>
</dbReference>
<dbReference type="GO" id="GO:0016055">
    <property type="term" value="P:Wnt signaling pathway"/>
    <property type="evidence" value="ECO:0007669"/>
    <property type="project" value="UniProtKB-KW"/>
</dbReference>
<feature type="compositionally biased region" description="Low complexity" evidence="3">
    <location>
        <begin position="1178"/>
        <end position="1197"/>
    </location>
</feature>
<feature type="compositionally biased region" description="Polar residues" evidence="3">
    <location>
        <begin position="607"/>
        <end position="632"/>
    </location>
</feature>
<dbReference type="GO" id="GO:0016477">
    <property type="term" value="P:cell migration"/>
    <property type="evidence" value="ECO:0007669"/>
    <property type="project" value="TreeGrafter"/>
</dbReference>
<feature type="region of interest" description="Disordered" evidence="3">
    <location>
        <begin position="1218"/>
        <end position="1480"/>
    </location>
</feature>
<dbReference type="SMART" id="SM00185">
    <property type="entry name" value="ARM"/>
    <property type="match status" value="5"/>
</dbReference>
<dbReference type="GO" id="GO:0007399">
    <property type="term" value="P:nervous system development"/>
    <property type="evidence" value="ECO:0007669"/>
    <property type="project" value="TreeGrafter"/>
</dbReference>
<feature type="region of interest" description="Disordered" evidence="3">
    <location>
        <begin position="659"/>
        <end position="707"/>
    </location>
</feature>
<organism evidence="6">
    <name type="scientific">Rodentolepis nana</name>
    <name type="common">Dwarf tapeworm</name>
    <name type="synonym">Hymenolepis nana</name>
    <dbReference type="NCBI Taxonomy" id="102285"/>
    <lineage>
        <taxon>Eukaryota</taxon>
        <taxon>Metazoa</taxon>
        <taxon>Spiralia</taxon>
        <taxon>Lophotrochozoa</taxon>
        <taxon>Platyhelminthes</taxon>
        <taxon>Cestoda</taxon>
        <taxon>Eucestoda</taxon>
        <taxon>Cyclophyllidea</taxon>
        <taxon>Hymenolepididae</taxon>
        <taxon>Rodentolepis</taxon>
    </lineage>
</organism>
<feature type="compositionally biased region" description="Low complexity" evidence="3">
    <location>
        <begin position="1585"/>
        <end position="1596"/>
    </location>
</feature>
<accession>A0A158QGP9</accession>
<feature type="region of interest" description="Disordered" evidence="3">
    <location>
        <begin position="405"/>
        <end position="440"/>
    </location>
</feature>
<evidence type="ECO:0000313" key="4">
    <source>
        <dbReference type="EMBL" id="VDN96323.1"/>
    </source>
</evidence>
<feature type="compositionally biased region" description="Acidic residues" evidence="3">
    <location>
        <begin position="463"/>
        <end position="494"/>
    </location>
</feature>
<feature type="compositionally biased region" description="Low complexity" evidence="3">
    <location>
        <begin position="1316"/>
        <end position="1328"/>
    </location>
</feature>
<dbReference type="InterPro" id="IPR011989">
    <property type="entry name" value="ARM-like"/>
</dbReference>
<dbReference type="PANTHER" id="PTHR12607">
    <property type="entry name" value="ADENOMATOUS POLYPOSIS COLI PROTEIN FAMILY"/>
    <property type="match status" value="1"/>
</dbReference>
<dbReference type="STRING" id="102285.A0A158QGP9"/>
<comment type="similarity">
    <text evidence="1">Belongs to the adenomatous polyposis coli (APC) family.</text>
</comment>
<keyword evidence="5" id="KW-1185">Reference proteome</keyword>
<proteinExistence type="inferred from homology"/>
<feature type="region of interest" description="Disordered" evidence="3">
    <location>
        <begin position="891"/>
        <end position="980"/>
    </location>
</feature>
<dbReference type="Gene3D" id="1.25.10.10">
    <property type="entry name" value="Leucine-rich Repeat Variant"/>
    <property type="match status" value="1"/>
</dbReference>
<feature type="compositionally biased region" description="Basic and acidic residues" evidence="3">
    <location>
        <begin position="1517"/>
        <end position="1529"/>
    </location>
</feature>
<dbReference type="InterPro" id="IPR026818">
    <property type="entry name" value="Apc_fam"/>
</dbReference>
<dbReference type="GO" id="GO:0030877">
    <property type="term" value="C:beta-catenin destruction complex"/>
    <property type="evidence" value="ECO:0007669"/>
    <property type="project" value="TreeGrafter"/>
</dbReference>
<feature type="region of interest" description="Disordered" evidence="3">
    <location>
        <begin position="1005"/>
        <end position="1197"/>
    </location>
</feature>
<dbReference type="PANTHER" id="PTHR12607:SF12">
    <property type="entry name" value="APC-LIKE, ISOFORM A-RELATED"/>
    <property type="match status" value="1"/>
</dbReference>
<dbReference type="GO" id="GO:0016342">
    <property type="term" value="C:catenin complex"/>
    <property type="evidence" value="ECO:0007669"/>
    <property type="project" value="TreeGrafter"/>
</dbReference>
<feature type="compositionally biased region" description="Basic and acidic residues" evidence="3">
    <location>
        <begin position="951"/>
        <end position="969"/>
    </location>
</feature>
<evidence type="ECO:0000256" key="2">
    <source>
        <dbReference type="ARBA" id="ARBA00022687"/>
    </source>
</evidence>
<dbReference type="GO" id="GO:0008017">
    <property type="term" value="F:microtubule binding"/>
    <property type="evidence" value="ECO:0007669"/>
    <property type="project" value="TreeGrafter"/>
</dbReference>
<feature type="region of interest" description="Disordered" evidence="3">
    <location>
        <begin position="1"/>
        <end position="28"/>
    </location>
</feature>
<feature type="compositionally biased region" description="Polar residues" evidence="3">
    <location>
        <begin position="1127"/>
        <end position="1138"/>
    </location>
</feature>
<name>A0A158QGP9_RODNA</name>
<evidence type="ECO:0000313" key="6">
    <source>
        <dbReference type="WBParaSite" id="HNAJ_0000046301-mRNA-1"/>
    </source>
</evidence>
<feature type="compositionally biased region" description="Low complexity" evidence="3">
    <location>
        <begin position="413"/>
        <end position="438"/>
    </location>
</feature>
<feature type="compositionally biased region" description="Low complexity" evidence="3">
    <location>
        <begin position="1641"/>
        <end position="1653"/>
    </location>
</feature>
<sequence>MTQSERVMAARNAVSEGRLSPDDGQRVAPTHVPVPEVASLVRLSFHPNHRQAICDLGGLHALLSLLRWEHAWWQLRGYESSSGARPIPQVHSTTPPTGAGLGTMPLHQIAPSTSAATAAEDTVTGGTSGPMTSAENSLALRRYICVALTNLTFGAPANKAFVCRRRSHLEALIAQLEVGSEELKQVAASVLRNLSWHTDARSKAALRRAQGATRLTRAVLSAQREATLRTTLNALWNLSSHSTANRKAVCGVNGALAFLVSTLDAKNPNKDVEIKANSGGVLRNLCPVIINSLEYRAVLRTHNCISILLEQLRTSPSVTVVVNVCEVLGALSAAPLREARPSSALLFESATTDQALMIRLGALDILHRLAHSRHRYVVSSSKQALENLERANLFLKNQRVVPYPANTDASTFNPATTTNSPVTSNTSSPGTASPASPAEQVYRRRMSNRSHLRFGLLSVVLETNDDFEEEDESEGESTDCEDEEEGADEVDSVPEEGNSTECSSKASEAGGEEEADFKLPEYPTTPHDDHSIEPSTEKPPTPPPPPAYAQVSVDEEEQACVYAEEGTPFGPSARASTLDLRSPPKQDIYDNFVPPQSRSMHPYVNVDVQSKSATPNKIASSRVSSPGFETSSNGGGMLETPLMFSRATSSCLSSVDFGPLPPIESSPESVYSVALEDDGEDPNEAIALGTSPSDLPPELIGDGKPKAKNLEGEEETQIMFAEEGSPLDSNSLSEDQESAVAVPTMWSPEPAVDNNNILQQCIASVMPSAVPVNQPNSARYDEEDVVVGVTTTEDTIQSFAVEGTPFVFSTKNSSLSDVSITDPEGDGRGCAATSASSEISKSVSPRQSILKGDYACSTEDASSVNEVEEEEGSVNLLSEVIQSALPKQAGFTAPRTEVVETDSSDSVSAAVRSKPSGIPTGSKLTVPRIGFGHPVQQRRPQATVAPMPQRNTEERHLQPIESIKSEEKQSSGGSDADNSSFSSLLSIESVGMETSLLQECISSAMPTPKLPISSSSRGIAGSAKRMNPVQQPVDFSLPPPSATAPITTPVSPHSSQSPSPLAVSEITPNIRQKQDNQYQLRTPQNITQPREQQLTTPNTTRLRRARHFLAHGSGTADDQPPPISRAPDNQTSSVTNRLLQPRKTGISSSGVLRSPRTVSGLDNGVGRALKAPLPMSGNASPNNTKSSTSASATSHTPTAVLKPFETVKKATDDECFLLPPPSGSFDADDDSVTLVGDSSPPWRPSPPSTPPPPSRGDTDKSEESSDDHLLDLDAVMNRSDLSLISENSKISMTAKKDLTTPLSIKPPSNGIRQIASPGPGLLRPPSSGLRKHTTTGLPMRSRSTTASTSPSSSASTSPGVRAQSANPSPSLTSSGLPRLSKLRSPGGGVSSTSLPRLANPSASIRKPSTDPPRSLTASNAKCPANQAGNKIDLTSSRRFGTVSTRATPTTARSPVTTGQLQRGVSTTQPAKTPVPRSALKSPLTSVITTTTPTVIASVAGAKKVIRTGAGCEALVNDQEKQRQMEEGKAIRGGRKIPSSTVRRPGMNTPSPVQRTITAPSAKSITAPSSQPVINRPRPGVTNARSVPSSLPQSSSVTKPPNSGLKPPGFSSTLPSPARSSIRPPQTRMVKPSNITEPAKLSSSTTAESSSSNSLDQWIVRRELTS</sequence>
<reference evidence="6" key="1">
    <citation type="submission" date="2016-04" db="UniProtKB">
        <authorList>
            <consortium name="WormBaseParasite"/>
        </authorList>
    </citation>
    <scope>IDENTIFICATION</scope>
</reference>
<feature type="region of interest" description="Disordered" evidence="3">
    <location>
        <begin position="463"/>
        <end position="635"/>
    </location>
</feature>
<dbReference type="InterPro" id="IPR016024">
    <property type="entry name" value="ARM-type_fold"/>
</dbReference>
<feature type="compositionally biased region" description="Basic and acidic residues" evidence="3">
    <location>
        <begin position="526"/>
        <end position="536"/>
    </location>
</feature>
<dbReference type="WBParaSite" id="HNAJ_0000046301-mRNA-1">
    <property type="protein sequence ID" value="HNAJ_0000046301-mRNA-1"/>
    <property type="gene ID" value="HNAJ_0000046301"/>
</dbReference>
<feature type="compositionally biased region" description="Polar residues" evidence="3">
    <location>
        <begin position="1363"/>
        <end position="1375"/>
    </location>
</feature>
<feature type="compositionally biased region" description="Pro residues" evidence="3">
    <location>
        <begin position="537"/>
        <end position="547"/>
    </location>
</feature>
<feature type="compositionally biased region" description="Basic and acidic residues" evidence="3">
    <location>
        <begin position="1256"/>
        <end position="1271"/>
    </location>
</feature>
<reference evidence="4 5" key="2">
    <citation type="submission" date="2018-11" db="EMBL/GenBank/DDBJ databases">
        <authorList>
            <consortium name="Pathogen Informatics"/>
        </authorList>
    </citation>
    <scope>NUCLEOTIDE SEQUENCE [LARGE SCALE GENOMIC DNA]</scope>
</reference>
<feature type="region of interest" description="Disordered" evidence="3">
    <location>
        <begin position="815"/>
        <end position="838"/>
    </location>
</feature>
<feature type="compositionally biased region" description="Low complexity" evidence="3">
    <location>
        <begin position="1043"/>
        <end position="1060"/>
    </location>
</feature>
<feature type="compositionally biased region" description="Low complexity" evidence="3">
    <location>
        <begin position="1340"/>
        <end position="1358"/>
    </location>
</feature>
<dbReference type="GO" id="GO:0090090">
    <property type="term" value="P:negative regulation of canonical Wnt signaling pathway"/>
    <property type="evidence" value="ECO:0007669"/>
    <property type="project" value="TreeGrafter"/>
</dbReference>
<gene>
    <name evidence="4" type="ORF">HNAJ_LOCUS464</name>
</gene>
<dbReference type="GO" id="GO:0007389">
    <property type="term" value="P:pattern specification process"/>
    <property type="evidence" value="ECO:0007669"/>
    <property type="project" value="TreeGrafter"/>
</dbReference>
<dbReference type="GO" id="GO:0008013">
    <property type="term" value="F:beta-catenin binding"/>
    <property type="evidence" value="ECO:0007669"/>
    <property type="project" value="InterPro"/>
</dbReference>
<evidence type="ECO:0000256" key="3">
    <source>
        <dbReference type="SAM" id="MobiDB-lite"/>
    </source>
</evidence>
<protein>
    <submittedName>
        <fullName evidence="6">BTB domain-containing protein</fullName>
    </submittedName>
</protein>